<evidence type="ECO:0000256" key="3">
    <source>
        <dbReference type="ARBA" id="ARBA00012910"/>
    </source>
</evidence>
<dbReference type="Pfam" id="PF00682">
    <property type="entry name" value="HMGL-like"/>
    <property type="match status" value="1"/>
</dbReference>
<dbReference type="InterPro" id="IPR043594">
    <property type="entry name" value="HMGL"/>
</dbReference>
<dbReference type="EC" id="4.1.3.4" evidence="3"/>
<dbReference type="GO" id="GO:0006552">
    <property type="term" value="P:L-leucine catabolic process"/>
    <property type="evidence" value="ECO:0007669"/>
    <property type="project" value="TreeGrafter"/>
</dbReference>
<comment type="catalytic activity">
    <reaction evidence="6">
        <text>(3S)-3-hydroxy-3-methylglutaryl-CoA = acetoacetate + acetyl-CoA</text>
        <dbReference type="Rhea" id="RHEA:24404"/>
        <dbReference type="ChEBI" id="CHEBI:13705"/>
        <dbReference type="ChEBI" id="CHEBI:43074"/>
        <dbReference type="ChEBI" id="CHEBI:57288"/>
        <dbReference type="EC" id="4.1.3.4"/>
    </reaction>
</comment>
<evidence type="ECO:0000256" key="2">
    <source>
        <dbReference type="ARBA" id="ARBA00009405"/>
    </source>
</evidence>
<dbReference type="InterPro" id="IPR000891">
    <property type="entry name" value="PYR_CT"/>
</dbReference>
<keyword evidence="4" id="KW-0479">Metal-binding</keyword>
<dbReference type="NCBIfam" id="NF004283">
    <property type="entry name" value="PRK05692.1"/>
    <property type="match status" value="1"/>
</dbReference>
<protein>
    <recommendedName>
        <fullName evidence="3">hydroxymethylglutaryl-CoA lyase</fullName>
        <ecNumber evidence="3">4.1.3.4</ecNumber>
    </recommendedName>
</protein>
<dbReference type="FunFam" id="3.20.20.70:FF:000201">
    <property type="entry name" value="Hydroxymethylglutaryl-CoA lyase"/>
    <property type="match status" value="1"/>
</dbReference>
<evidence type="ECO:0000256" key="5">
    <source>
        <dbReference type="ARBA" id="ARBA00023239"/>
    </source>
</evidence>
<dbReference type="Proteomes" id="UP000054270">
    <property type="component" value="Unassembled WGS sequence"/>
</dbReference>
<dbReference type="OMA" id="FQMRNTH"/>
<comment type="similarity">
    <text evidence="2">Belongs to the HMG-CoA lyase family.</text>
</comment>
<dbReference type="STRING" id="945553.A0A0D2MN55"/>
<evidence type="ECO:0000256" key="6">
    <source>
        <dbReference type="ARBA" id="ARBA00049877"/>
    </source>
</evidence>
<dbReference type="GO" id="GO:0004419">
    <property type="term" value="F:hydroxymethylglutaryl-CoA lyase activity"/>
    <property type="evidence" value="ECO:0007669"/>
    <property type="project" value="UniProtKB-EC"/>
</dbReference>
<dbReference type="SUPFAM" id="SSF51569">
    <property type="entry name" value="Aldolase"/>
    <property type="match status" value="1"/>
</dbReference>
<dbReference type="UniPathway" id="UPA00896">
    <property type="reaction ID" value="UER00863"/>
</dbReference>
<evidence type="ECO:0000313" key="8">
    <source>
        <dbReference type="EMBL" id="KJA25378.1"/>
    </source>
</evidence>
<reference evidence="9" key="1">
    <citation type="submission" date="2014-04" db="EMBL/GenBank/DDBJ databases">
        <title>Evolutionary Origins and Diversification of the Mycorrhizal Mutualists.</title>
        <authorList>
            <consortium name="DOE Joint Genome Institute"/>
            <consortium name="Mycorrhizal Genomics Consortium"/>
            <person name="Kohler A."/>
            <person name="Kuo A."/>
            <person name="Nagy L.G."/>
            <person name="Floudas D."/>
            <person name="Copeland A."/>
            <person name="Barry K.W."/>
            <person name="Cichocki N."/>
            <person name="Veneault-Fourrey C."/>
            <person name="LaButti K."/>
            <person name="Lindquist E.A."/>
            <person name="Lipzen A."/>
            <person name="Lundell T."/>
            <person name="Morin E."/>
            <person name="Murat C."/>
            <person name="Riley R."/>
            <person name="Ohm R."/>
            <person name="Sun H."/>
            <person name="Tunlid A."/>
            <person name="Henrissat B."/>
            <person name="Grigoriev I.V."/>
            <person name="Hibbett D.S."/>
            <person name="Martin F."/>
        </authorList>
    </citation>
    <scope>NUCLEOTIDE SEQUENCE [LARGE SCALE GENOMIC DNA]</scope>
    <source>
        <strain evidence="9">FD-334 SS-4</strain>
    </source>
</reference>
<dbReference type="PANTHER" id="PTHR42738:SF7">
    <property type="entry name" value="HYDROXYMETHYLGLUTARYL-COA LYASE"/>
    <property type="match status" value="1"/>
</dbReference>
<dbReference type="PANTHER" id="PTHR42738">
    <property type="entry name" value="HYDROXYMETHYLGLUTARYL-COA LYASE"/>
    <property type="match status" value="1"/>
</dbReference>
<sequence length="354" mass="37899">MASIRISQMARPTIRTAAWRRSYRYTVPAGGSRSYSIPAGSSKKVQIVEVGPRDGLQNEKGAIIPVGTRIELIDRLVRAGMTVVEAGSFVSPKWVPQMAGTAEVLENIAWKRGVRYPVLVPNLRGLEDLRELFVVHPEEPSLTDEVAVFVGATDAFSRANVNCGVEEALARTAQVVEGARGMGLRVRGYVSVVVQCPYEGAVAPARVREVAKELVQMGCYEVSLGETVGRGRPHEIRALIEEVTRDVKVEMLAGHFHDTYGMGVANVLEALACGVRTVDAAVGGLGGCPYSPGATGNVATEDVVYALQGSGYDVGVIDLDALAEIGSWISAQLGRETESRVGRALQARARRGKL</sequence>
<keyword evidence="5" id="KW-0456">Lyase</keyword>
<evidence type="ECO:0000256" key="4">
    <source>
        <dbReference type="ARBA" id="ARBA00022723"/>
    </source>
</evidence>
<dbReference type="CDD" id="cd07938">
    <property type="entry name" value="DRE_TIM_HMGL"/>
    <property type="match status" value="1"/>
</dbReference>
<name>A0A0D2MN55_HYPSF</name>
<proteinExistence type="inferred from homology"/>
<dbReference type="PROSITE" id="PS50991">
    <property type="entry name" value="PYR_CT"/>
    <property type="match status" value="1"/>
</dbReference>
<evidence type="ECO:0000313" key="9">
    <source>
        <dbReference type="Proteomes" id="UP000054270"/>
    </source>
</evidence>
<dbReference type="EMBL" id="KN817532">
    <property type="protein sequence ID" value="KJA25378.1"/>
    <property type="molecule type" value="Genomic_DNA"/>
</dbReference>
<dbReference type="AlphaFoldDB" id="A0A0D2MN55"/>
<comment type="pathway">
    <text evidence="1">Metabolic intermediate metabolism; (S)-3-hydroxy-3-methylglutaryl-CoA degradation; acetoacetate from (S)-3-hydroxy-3-methylglutaryl-CoA: step 1/1.</text>
</comment>
<dbReference type="OrthoDB" id="1905920at2759"/>
<accession>A0A0D2MN55</accession>
<evidence type="ECO:0000259" key="7">
    <source>
        <dbReference type="PROSITE" id="PS50991"/>
    </source>
</evidence>
<gene>
    <name evidence="8" type="ORF">HYPSUDRAFT_426053</name>
</gene>
<organism evidence="8 9">
    <name type="scientific">Hypholoma sublateritium (strain FD-334 SS-4)</name>
    <dbReference type="NCBI Taxonomy" id="945553"/>
    <lineage>
        <taxon>Eukaryota</taxon>
        <taxon>Fungi</taxon>
        <taxon>Dikarya</taxon>
        <taxon>Basidiomycota</taxon>
        <taxon>Agaricomycotina</taxon>
        <taxon>Agaricomycetes</taxon>
        <taxon>Agaricomycetidae</taxon>
        <taxon>Agaricales</taxon>
        <taxon>Agaricineae</taxon>
        <taxon>Strophariaceae</taxon>
        <taxon>Hypholoma</taxon>
    </lineage>
</organism>
<dbReference type="GO" id="GO:0046872">
    <property type="term" value="F:metal ion binding"/>
    <property type="evidence" value="ECO:0007669"/>
    <property type="project" value="UniProtKB-KW"/>
</dbReference>
<keyword evidence="9" id="KW-1185">Reference proteome</keyword>
<evidence type="ECO:0000256" key="1">
    <source>
        <dbReference type="ARBA" id="ARBA00005143"/>
    </source>
</evidence>
<dbReference type="GO" id="GO:0046951">
    <property type="term" value="P:ketone body biosynthetic process"/>
    <property type="evidence" value="ECO:0007669"/>
    <property type="project" value="TreeGrafter"/>
</dbReference>
<dbReference type="Gene3D" id="3.20.20.70">
    <property type="entry name" value="Aldolase class I"/>
    <property type="match status" value="1"/>
</dbReference>
<feature type="domain" description="Pyruvate carboxyltransferase" evidence="7">
    <location>
        <begin position="45"/>
        <end position="323"/>
    </location>
</feature>
<dbReference type="InterPro" id="IPR013785">
    <property type="entry name" value="Aldolase_TIM"/>
</dbReference>